<dbReference type="PANTHER" id="PTHR43798">
    <property type="entry name" value="MONOACYLGLYCEROL LIPASE"/>
    <property type="match status" value="1"/>
</dbReference>
<accession>A0ABT1X3L1</accession>
<dbReference type="InterPro" id="IPR000073">
    <property type="entry name" value="AB_hydrolase_1"/>
</dbReference>
<sequence length="268" mass="28017">MSAEITRTEAAGLSLLHRPGPDPALPLILLHGIGSNAESWLPLMNALPQDRALWAWNAPGYANSAPVVPRTPTPDDYAVVLERLLDALGLGRITLAGHSLGCLFSARFAARNPARVERLALMSPALGYGVTAGPLPPGVQARIDDLNALGPQDFAARRAARLVHDAANRPKVLDGVRRAMAAVDPAGYAQAVHALGAGDLLADAARLPMPVLVATGLEDVVTPPDNARRLHAALPNPIRLAEYPAAGHALPQEFPAEVAALLGETILA</sequence>
<proteinExistence type="predicted"/>
<dbReference type="SUPFAM" id="SSF53474">
    <property type="entry name" value="alpha/beta-Hydrolases"/>
    <property type="match status" value="1"/>
</dbReference>
<keyword evidence="2" id="KW-0378">Hydrolase</keyword>
<keyword evidence="3" id="KW-1185">Reference proteome</keyword>
<feature type="domain" description="AB hydrolase-1" evidence="1">
    <location>
        <begin position="26"/>
        <end position="250"/>
    </location>
</feature>
<dbReference type="Proteomes" id="UP001524642">
    <property type="component" value="Unassembled WGS sequence"/>
</dbReference>
<dbReference type="GO" id="GO:0016787">
    <property type="term" value="F:hydrolase activity"/>
    <property type="evidence" value="ECO:0007669"/>
    <property type="project" value="UniProtKB-KW"/>
</dbReference>
<gene>
    <name evidence="2" type="ORF">NRP21_11635</name>
</gene>
<dbReference type="PANTHER" id="PTHR43798:SF33">
    <property type="entry name" value="HYDROLASE, PUTATIVE (AFU_ORTHOLOGUE AFUA_2G14860)-RELATED"/>
    <property type="match status" value="1"/>
</dbReference>
<comment type="caution">
    <text evidence="2">The sequence shown here is derived from an EMBL/GenBank/DDBJ whole genome shotgun (WGS) entry which is preliminary data.</text>
</comment>
<evidence type="ECO:0000259" key="1">
    <source>
        <dbReference type="Pfam" id="PF00561"/>
    </source>
</evidence>
<dbReference type="Pfam" id="PF00561">
    <property type="entry name" value="Abhydrolase_1"/>
    <property type="match status" value="1"/>
</dbReference>
<organism evidence="2 3">
    <name type="scientific">Roseomonas populi</name>
    <dbReference type="NCBI Taxonomy" id="3121582"/>
    <lineage>
        <taxon>Bacteria</taxon>
        <taxon>Pseudomonadati</taxon>
        <taxon>Pseudomonadota</taxon>
        <taxon>Alphaproteobacteria</taxon>
        <taxon>Acetobacterales</taxon>
        <taxon>Roseomonadaceae</taxon>
        <taxon>Roseomonas</taxon>
    </lineage>
</organism>
<evidence type="ECO:0000313" key="3">
    <source>
        <dbReference type="Proteomes" id="UP001524642"/>
    </source>
</evidence>
<dbReference type="EMBL" id="JANJOU010000008">
    <property type="protein sequence ID" value="MCR0982700.1"/>
    <property type="molecule type" value="Genomic_DNA"/>
</dbReference>
<dbReference type="InterPro" id="IPR050266">
    <property type="entry name" value="AB_hydrolase_sf"/>
</dbReference>
<dbReference type="Gene3D" id="3.40.50.1820">
    <property type="entry name" value="alpha/beta hydrolase"/>
    <property type="match status" value="1"/>
</dbReference>
<evidence type="ECO:0000313" key="2">
    <source>
        <dbReference type="EMBL" id="MCR0982700.1"/>
    </source>
</evidence>
<reference evidence="2 3" key="1">
    <citation type="submission" date="2022-06" db="EMBL/GenBank/DDBJ databases">
        <title>Roseomonas CN29.</title>
        <authorList>
            <person name="Cheng Y."/>
            <person name="He X."/>
        </authorList>
    </citation>
    <scope>NUCLEOTIDE SEQUENCE [LARGE SCALE GENOMIC DNA]</scope>
    <source>
        <strain evidence="2 3">CN29</strain>
    </source>
</reference>
<name>A0ABT1X3L1_9PROT</name>
<dbReference type="InterPro" id="IPR029058">
    <property type="entry name" value="AB_hydrolase_fold"/>
</dbReference>
<dbReference type="RefSeq" id="WP_257716366.1">
    <property type="nucleotide sequence ID" value="NZ_JANJOU010000008.1"/>
</dbReference>
<dbReference type="PRINTS" id="PR00111">
    <property type="entry name" value="ABHYDROLASE"/>
</dbReference>
<protein>
    <submittedName>
        <fullName evidence="2">Alpha/beta fold hydrolase</fullName>
    </submittedName>
</protein>